<dbReference type="InterPro" id="IPR018499">
    <property type="entry name" value="Tetraspanin/Peripherin"/>
</dbReference>
<evidence type="ECO:0000256" key="2">
    <source>
        <dbReference type="ARBA" id="ARBA00006840"/>
    </source>
</evidence>
<proteinExistence type="inferred from homology"/>
<evidence type="ECO:0000256" key="4">
    <source>
        <dbReference type="ARBA" id="ARBA00022989"/>
    </source>
</evidence>
<comment type="similarity">
    <text evidence="2 6">Belongs to the tetraspanin (TM4SF) family.</text>
</comment>
<dbReference type="PRINTS" id="PR00259">
    <property type="entry name" value="TMFOUR"/>
</dbReference>
<evidence type="ECO:0000313" key="7">
    <source>
        <dbReference type="EMBL" id="TRZ07995.1"/>
    </source>
</evidence>
<comment type="caution">
    <text evidence="7">The sequence shown here is derived from an EMBL/GenBank/DDBJ whole genome shotgun (WGS) entry which is preliminary data.</text>
</comment>
<dbReference type="PANTHER" id="PTHR19282">
    <property type="entry name" value="TETRASPANIN"/>
    <property type="match status" value="1"/>
</dbReference>
<dbReference type="OrthoDB" id="438211at2759"/>
<feature type="transmembrane region" description="Helical" evidence="6">
    <location>
        <begin position="226"/>
        <end position="251"/>
    </location>
</feature>
<feature type="transmembrane region" description="Helical" evidence="6">
    <location>
        <begin position="86"/>
        <end position="108"/>
    </location>
</feature>
<dbReference type="InterPro" id="IPR008952">
    <property type="entry name" value="Tetraspanin_EC2_sf"/>
</dbReference>
<evidence type="ECO:0000256" key="1">
    <source>
        <dbReference type="ARBA" id="ARBA00004141"/>
    </source>
</evidence>
<keyword evidence="8" id="KW-1185">Reference proteome</keyword>
<dbReference type="Proteomes" id="UP000796761">
    <property type="component" value="Unassembled WGS sequence"/>
</dbReference>
<dbReference type="GO" id="GO:0005886">
    <property type="term" value="C:plasma membrane"/>
    <property type="evidence" value="ECO:0007669"/>
    <property type="project" value="TreeGrafter"/>
</dbReference>
<comment type="subcellular location">
    <subcellularLocation>
        <location evidence="1 6">Membrane</location>
        <topology evidence="1 6">Multi-pass membrane protein</topology>
    </subcellularLocation>
</comment>
<reference evidence="7" key="1">
    <citation type="submission" date="2019-04" db="EMBL/GenBank/DDBJ databases">
        <title>Genome assembly of Zosterops borbonicus 15179.</title>
        <authorList>
            <person name="Leroy T."/>
            <person name="Anselmetti Y."/>
            <person name="Tilak M.-K."/>
            <person name="Nabholz B."/>
        </authorList>
    </citation>
    <scope>NUCLEOTIDE SEQUENCE</scope>
    <source>
        <strain evidence="7">HGM_15179</strain>
        <tissue evidence="7">Muscle</tissue>
    </source>
</reference>
<gene>
    <name evidence="7" type="ORF">HGM15179_019109</name>
</gene>
<dbReference type="InterPro" id="IPR000301">
    <property type="entry name" value="Tetraspanin_animals"/>
</dbReference>
<evidence type="ECO:0000313" key="8">
    <source>
        <dbReference type="Proteomes" id="UP000796761"/>
    </source>
</evidence>
<dbReference type="Gene3D" id="1.10.1450.10">
    <property type="entry name" value="Tetraspanin"/>
    <property type="match status" value="1"/>
</dbReference>
<dbReference type="Pfam" id="PF00335">
    <property type="entry name" value="Tetraspanin"/>
    <property type="match status" value="1"/>
</dbReference>
<name>A0A8K1D8P5_9PASS</name>
<evidence type="ECO:0000256" key="3">
    <source>
        <dbReference type="ARBA" id="ARBA00022692"/>
    </source>
</evidence>
<evidence type="ECO:0000256" key="6">
    <source>
        <dbReference type="RuleBase" id="RU361218"/>
    </source>
</evidence>
<keyword evidence="4 6" id="KW-1133">Transmembrane helix</keyword>
<feature type="transmembrane region" description="Helical" evidence="6">
    <location>
        <begin position="57"/>
        <end position="79"/>
    </location>
</feature>
<organism evidence="7 8">
    <name type="scientific">Zosterops borbonicus</name>
    <dbReference type="NCBI Taxonomy" id="364589"/>
    <lineage>
        <taxon>Eukaryota</taxon>
        <taxon>Metazoa</taxon>
        <taxon>Chordata</taxon>
        <taxon>Craniata</taxon>
        <taxon>Vertebrata</taxon>
        <taxon>Euteleostomi</taxon>
        <taxon>Archelosauria</taxon>
        <taxon>Archosauria</taxon>
        <taxon>Dinosauria</taxon>
        <taxon>Saurischia</taxon>
        <taxon>Theropoda</taxon>
        <taxon>Coelurosauria</taxon>
        <taxon>Aves</taxon>
        <taxon>Neognathae</taxon>
        <taxon>Neoaves</taxon>
        <taxon>Telluraves</taxon>
        <taxon>Australaves</taxon>
        <taxon>Passeriformes</taxon>
        <taxon>Sylvioidea</taxon>
        <taxon>Zosteropidae</taxon>
        <taxon>Zosterops</taxon>
    </lineage>
</organism>
<protein>
    <recommendedName>
        <fullName evidence="6">Tetraspanin</fullName>
    </recommendedName>
</protein>
<dbReference type="PANTHER" id="PTHR19282:SF263">
    <property type="entry name" value="LEUKOCYTE ANTIGEN CD37"/>
    <property type="match status" value="1"/>
</dbReference>
<sequence>MSPKSCLRCTKCFVFLLNLLFFFLGILLLAFSFWLLFDRQSFAAVLGSPLVSLRVCSYGFSGVGIVTMFLGFLGCLGALKEVKVMLGLYFGFLLLLFAAQITVAILVYTQRAALATKVAVYAEELIRGYPAQGPPGDHHEGWDAVQQQLGCCGWKGPQDWEHHGDTTGDEDRDRDKAIACSCLRAPNSTHRTPWMFPHGRCPTAAPHDIFPRGCKEQVQSWLAGNLVTIAGVCIGIGLGELSLMMLSMFLVRNLDSRYEKMLRGL</sequence>
<dbReference type="AlphaFoldDB" id="A0A8K1D8P5"/>
<accession>A0A8K1D8P5</accession>
<keyword evidence="3 6" id="KW-0812">Transmembrane</keyword>
<feature type="transmembrane region" description="Helical" evidence="6">
    <location>
        <begin position="12"/>
        <end position="37"/>
    </location>
</feature>
<dbReference type="EMBL" id="SWJQ01001536">
    <property type="protein sequence ID" value="TRZ07995.1"/>
    <property type="molecule type" value="Genomic_DNA"/>
</dbReference>
<evidence type="ECO:0000256" key="5">
    <source>
        <dbReference type="ARBA" id="ARBA00023136"/>
    </source>
</evidence>
<keyword evidence="5 6" id="KW-0472">Membrane</keyword>
<dbReference type="SUPFAM" id="SSF48652">
    <property type="entry name" value="Tetraspanin"/>
    <property type="match status" value="1"/>
</dbReference>
<dbReference type="PIRSF" id="PIRSF002419">
    <property type="entry name" value="Tetraspanin"/>
    <property type="match status" value="1"/>
</dbReference>